<evidence type="ECO:0000256" key="4">
    <source>
        <dbReference type="ARBA" id="ARBA00023136"/>
    </source>
</evidence>
<sequence length="416" mass="47742">MSLLQQLKDYRRTLFYTVLMLVLLSNLTMFYSVKSAKVMFYWAFYFSLLGVICDFHWLKKRHWWVIAPIALLGASDLIWFAWIYIGNPDFDEYNGYLNAGKRLILAAIIGYYLLSVVSRYHEISRSVIRVTLILTFIVASGVGIYQHLYIPGRVDFFLGRATNAAYDYSILSAALIFLLVYENINRKTMFCSLLIFAVSYYIIFQTGTRNVMATYPLLIIFVGIVKLRHLGFKPLIFVVLCITAVATLSYQQVIKPKFDATRSEFSRYESTNGNVDGSLTSRLAMWNIGINLITDHPLGNSLEQRWSYAQEYVKEHNADKSGLPYIQKVHLHNEVIEIASLLGVQGAMVLLFYYFSLLGFAYYTRNPPLFAVMMGLIVCGLTDVLLLSREQAIMLNLLIISLVLWHNDRLPSSDRE</sequence>
<gene>
    <name evidence="7" type="ORF">N5923_03425</name>
</gene>
<feature type="transmembrane region" description="Helical" evidence="5">
    <location>
        <begin position="126"/>
        <end position="145"/>
    </location>
</feature>
<name>A0A9J6PR61_9GAMM</name>
<evidence type="ECO:0000256" key="5">
    <source>
        <dbReference type="SAM" id="Phobius"/>
    </source>
</evidence>
<feature type="transmembrane region" description="Helical" evidence="5">
    <location>
        <begin position="369"/>
        <end position="387"/>
    </location>
</feature>
<dbReference type="EMBL" id="JAODIM010000035">
    <property type="protein sequence ID" value="MCU5776551.1"/>
    <property type="molecule type" value="Genomic_DNA"/>
</dbReference>
<organism evidence="7 8">
    <name type="scientific">Winslowiella arboricola</name>
    <dbReference type="NCBI Taxonomy" id="2978220"/>
    <lineage>
        <taxon>Bacteria</taxon>
        <taxon>Pseudomonadati</taxon>
        <taxon>Pseudomonadota</taxon>
        <taxon>Gammaproteobacteria</taxon>
        <taxon>Enterobacterales</taxon>
        <taxon>Erwiniaceae</taxon>
        <taxon>Winslowiella</taxon>
    </lineage>
</organism>
<feature type="transmembrane region" description="Helical" evidence="5">
    <location>
        <begin position="12"/>
        <end position="33"/>
    </location>
</feature>
<evidence type="ECO:0000256" key="3">
    <source>
        <dbReference type="ARBA" id="ARBA00022989"/>
    </source>
</evidence>
<comment type="caution">
    <text evidence="7">The sequence shown here is derived from an EMBL/GenBank/DDBJ whole genome shotgun (WGS) entry which is preliminary data.</text>
</comment>
<dbReference type="Pfam" id="PF04932">
    <property type="entry name" value="Wzy_C"/>
    <property type="match status" value="1"/>
</dbReference>
<dbReference type="RefSeq" id="WP_267142868.1">
    <property type="nucleotide sequence ID" value="NZ_JAODIL010000073.1"/>
</dbReference>
<keyword evidence="8" id="KW-1185">Reference proteome</keyword>
<keyword evidence="4 5" id="KW-0472">Membrane</keyword>
<dbReference type="AlphaFoldDB" id="A0A9J6PR61"/>
<dbReference type="InterPro" id="IPR051533">
    <property type="entry name" value="WaaL-like"/>
</dbReference>
<dbReference type="GO" id="GO:0016874">
    <property type="term" value="F:ligase activity"/>
    <property type="evidence" value="ECO:0007669"/>
    <property type="project" value="UniProtKB-KW"/>
</dbReference>
<feature type="transmembrane region" description="Helical" evidence="5">
    <location>
        <begin position="39"/>
        <end position="58"/>
    </location>
</feature>
<feature type="transmembrane region" description="Helical" evidence="5">
    <location>
        <begin position="65"/>
        <end position="84"/>
    </location>
</feature>
<reference evidence="7" key="1">
    <citation type="submission" date="2022-09" db="EMBL/GenBank/DDBJ databases">
        <title>Winslowiella arboricola sp. nov., isolated from bleeding cankers on broadleaf hosts.</title>
        <authorList>
            <person name="Brady C."/>
            <person name="Kaur S."/>
            <person name="Crampton B."/>
            <person name="Maddock D."/>
            <person name="Arnold D."/>
            <person name="Denman S."/>
        </authorList>
    </citation>
    <scope>NUCLEOTIDE SEQUENCE</scope>
    <source>
        <strain evidence="7">BAC 15a-03b</strain>
    </source>
</reference>
<dbReference type="GO" id="GO:0016020">
    <property type="term" value="C:membrane"/>
    <property type="evidence" value="ECO:0007669"/>
    <property type="project" value="UniProtKB-SubCell"/>
</dbReference>
<feature type="transmembrane region" description="Helical" evidence="5">
    <location>
        <begin position="165"/>
        <end position="181"/>
    </location>
</feature>
<feature type="transmembrane region" description="Helical" evidence="5">
    <location>
        <begin position="210"/>
        <end position="227"/>
    </location>
</feature>
<comment type="subcellular location">
    <subcellularLocation>
        <location evidence="1">Membrane</location>
        <topology evidence="1">Multi-pass membrane protein</topology>
    </subcellularLocation>
</comment>
<evidence type="ECO:0000259" key="6">
    <source>
        <dbReference type="Pfam" id="PF04932"/>
    </source>
</evidence>
<dbReference type="PANTHER" id="PTHR37422">
    <property type="entry name" value="TEICHURONIC ACID BIOSYNTHESIS PROTEIN TUAE"/>
    <property type="match status" value="1"/>
</dbReference>
<keyword evidence="7" id="KW-0436">Ligase</keyword>
<proteinExistence type="predicted"/>
<feature type="domain" description="O-antigen ligase-related" evidence="6">
    <location>
        <begin position="195"/>
        <end position="350"/>
    </location>
</feature>
<evidence type="ECO:0000313" key="8">
    <source>
        <dbReference type="Proteomes" id="UP001064262"/>
    </source>
</evidence>
<evidence type="ECO:0000256" key="2">
    <source>
        <dbReference type="ARBA" id="ARBA00022692"/>
    </source>
</evidence>
<feature type="transmembrane region" description="Helical" evidence="5">
    <location>
        <begin position="338"/>
        <end position="362"/>
    </location>
</feature>
<evidence type="ECO:0000313" key="7">
    <source>
        <dbReference type="EMBL" id="MCU5776551.1"/>
    </source>
</evidence>
<protein>
    <submittedName>
        <fullName evidence="7">O-antigen ligase family protein</fullName>
    </submittedName>
</protein>
<dbReference type="Proteomes" id="UP001064262">
    <property type="component" value="Unassembled WGS sequence"/>
</dbReference>
<feature type="transmembrane region" description="Helical" evidence="5">
    <location>
        <begin position="188"/>
        <end position="204"/>
    </location>
</feature>
<dbReference type="PANTHER" id="PTHR37422:SF17">
    <property type="entry name" value="O-ANTIGEN LIGASE"/>
    <property type="match status" value="1"/>
</dbReference>
<accession>A0A9J6PR61</accession>
<dbReference type="InterPro" id="IPR007016">
    <property type="entry name" value="O-antigen_ligase-rel_domated"/>
</dbReference>
<keyword evidence="3 5" id="KW-1133">Transmembrane helix</keyword>
<evidence type="ECO:0000256" key="1">
    <source>
        <dbReference type="ARBA" id="ARBA00004141"/>
    </source>
</evidence>
<keyword evidence="2 5" id="KW-0812">Transmembrane</keyword>
<feature type="transmembrane region" description="Helical" evidence="5">
    <location>
        <begin position="96"/>
        <end position="114"/>
    </location>
</feature>
<feature type="transmembrane region" description="Helical" evidence="5">
    <location>
        <begin position="234"/>
        <end position="253"/>
    </location>
</feature>